<dbReference type="KEGG" id="nfu:107387541"/>
<dbReference type="Proteomes" id="UP000822369">
    <property type="component" value="Chromosome 16"/>
</dbReference>
<reference evidence="2" key="1">
    <citation type="submission" date="2020-03" db="EMBL/GenBank/DDBJ databases">
        <title>Intra-Species Differences in Population Size shape Life History and Genome Evolution.</title>
        <authorList>
            <person name="Willemsen D."/>
            <person name="Cui R."/>
            <person name="Valenzano D.R."/>
        </authorList>
    </citation>
    <scope>NUCLEOTIDE SEQUENCE</scope>
    <source>
        <strain evidence="2">GRZ</strain>
        <tissue evidence="2">Whole</tissue>
    </source>
</reference>
<dbReference type="EMBL" id="JAAVVJ010000016">
    <property type="protein sequence ID" value="KAF7204837.1"/>
    <property type="molecule type" value="Genomic_DNA"/>
</dbReference>
<dbReference type="SUPFAM" id="SSF53822">
    <property type="entry name" value="Periplasmic binding protein-like I"/>
    <property type="match status" value="1"/>
</dbReference>
<proteinExistence type="predicted"/>
<keyword evidence="1" id="KW-0732">Signal</keyword>
<evidence type="ECO:0000256" key="1">
    <source>
        <dbReference type="SAM" id="SignalP"/>
    </source>
</evidence>
<comment type="caution">
    <text evidence="2">The sequence shown here is derived from an EMBL/GenBank/DDBJ whole genome shotgun (WGS) entry which is preliminary data.</text>
</comment>
<keyword evidence="2" id="KW-0675">Receptor</keyword>
<protein>
    <submittedName>
        <fullName evidence="2">Heat-stable enterotoxin receptor-like</fullName>
    </submittedName>
</protein>
<dbReference type="AlphaFoldDB" id="A0A9D2XMB1"/>
<feature type="signal peptide" evidence="1">
    <location>
        <begin position="1"/>
        <end position="22"/>
    </location>
</feature>
<evidence type="ECO:0000313" key="2">
    <source>
        <dbReference type="EMBL" id="KAF7204837.1"/>
    </source>
</evidence>
<dbReference type="InterPro" id="IPR028082">
    <property type="entry name" value="Peripla_BP_I"/>
</dbReference>
<gene>
    <name evidence="2" type="ORF">G4P62_012347</name>
</gene>
<evidence type="ECO:0000313" key="3">
    <source>
        <dbReference type="Proteomes" id="UP000822369"/>
    </source>
</evidence>
<name>A0A9D2XMB1_NOTFU</name>
<dbReference type="Gene3D" id="3.40.50.2300">
    <property type="match status" value="1"/>
</dbReference>
<accession>A0A9D2XMB1</accession>
<sequence>MIRGSWWLVLSFVGILAASCGAFRRCVDGVTINVILLEDEESPWSLKYVEKEIREAIKEDTAINAAEAQLAPLNVLTAPVFIRKHLEERREPQLRLHTNTNPLSCLLLQGSDELGCAVLGPTCTLATFSIVDLEKGLGLSTPIMSAGSFGPSCDYTLNLQRLLPPARKISDFFIHFWKEKNTIKPEWKTAYVYKKPSNTEDCYWYMSALDADGKFATNISRTLLWKPEDVRDILSPQKNRTSNLFIMCGSPTDLLEVKNGSKSADSSEFLFVLIDLYNDVYYTNMSSLQEMKNVLVLTMPNSRKYTINSDLTDNNTMNDYMAAYHDSVLHIGQVMREIAAKNQTEIQQMDFVNVNYFRNTSFNGTAGDYKLDVHGDRDANLSVIYTTTGNEYKVLFTFDTEYNQTKLVDKAPSFIWGKRLPEYKPDTGKANTHHLHTCLLVLHDRWEKKPIAFNKKSDYFRQILTNHSSYLKETAGTDFCPQVGELSCFSVNFFLPTNKL</sequence>
<feature type="chain" id="PRO_5039337523" evidence="1">
    <location>
        <begin position="23"/>
        <end position="500"/>
    </location>
</feature>
<organism evidence="2 3">
    <name type="scientific">Nothobranchius furzeri</name>
    <name type="common">Turquoise killifish</name>
    <dbReference type="NCBI Taxonomy" id="105023"/>
    <lineage>
        <taxon>Eukaryota</taxon>
        <taxon>Metazoa</taxon>
        <taxon>Chordata</taxon>
        <taxon>Craniata</taxon>
        <taxon>Vertebrata</taxon>
        <taxon>Euteleostomi</taxon>
        <taxon>Actinopterygii</taxon>
        <taxon>Neopterygii</taxon>
        <taxon>Teleostei</taxon>
        <taxon>Neoteleostei</taxon>
        <taxon>Acanthomorphata</taxon>
        <taxon>Ovalentaria</taxon>
        <taxon>Atherinomorphae</taxon>
        <taxon>Cyprinodontiformes</taxon>
        <taxon>Nothobranchiidae</taxon>
        <taxon>Nothobranchius</taxon>
    </lineage>
</organism>
<dbReference type="PROSITE" id="PS51257">
    <property type="entry name" value="PROKAR_LIPOPROTEIN"/>
    <property type="match status" value="1"/>
</dbReference>